<dbReference type="CDD" id="cd17393">
    <property type="entry name" value="MFS_MosC_like"/>
    <property type="match status" value="1"/>
</dbReference>
<dbReference type="InterPro" id="IPR011701">
    <property type="entry name" value="MFS"/>
</dbReference>
<name>A0A2T8FEL2_9ACTN</name>
<keyword evidence="8" id="KW-1185">Reference proteome</keyword>
<feature type="transmembrane region" description="Helical" evidence="5">
    <location>
        <begin position="370"/>
        <end position="389"/>
    </location>
</feature>
<evidence type="ECO:0000313" key="8">
    <source>
        <dbReference type="Proteomes" id="UP000246018"/>
    </source>
</evidence>
<dbReference type="EMBL" id="QDGZ01000001">
    <property type="protein sequence ID" value="PVG84162.1"/>
    <property type="molecule type" value="Genomic_DNA"/>
</dbReference>
<comment type="subcellular location">
    <subcellularLocation>
        <location evidence="1">Cell membrane</location>
        <topology evidence="1">Multi-pass membrane protein</topology>
    </subcellularLocation>
</comment>
<dbReference type="AlphaFoldDB" id="A0A2T8FEL2"/>
<accession>A0A2T8FEL2</accession>
<reference evidence="7 8" key="1">
    <citation type="submission" date="2018-04" db="EMBL/GenBank/DDBJ databases">
        <title>Genome of Nocardioides gansuensis WSJ-1.</title>
        <authorList>
            <person name="Wu S."/>
            <person name="Wang G."/>
        </authorList>
    </citation>
    <scope>NUCLEOTIDE SEQUENCE [LARGE SCALE GENOMIC DNA]</scope>
    <source>
        <strain evidence="7 8">WSJ-1</strain>
    </source>
</reference>
<evidence type="ECO:0000256" key="1">
    <source>
        <dbReference type="ARBA" id="ARBA00004651"/>
    </source>
</evidence>
<dbReference type="Proteomes" id="UP000246018">
    <property type="component" value="Unassembled WGS sequence"/>
</dbReference>
<evidence type="ECO:0000256" key="5">
    <source>
        <dbReference type="SAM" id="Phobius"/>
    </source>
</evidence>
<dbReference type="GO" id="GO:0005886">
    <property type="term" value="C:plasma membrane"/>
    <property type="evidence" value="ECO:0007669"/>
    <property type="project" value="UniProtKB-SubCell"/>
</dbReference>
<dbReference type="Gene3D" id="1.20.1250.20">
    <property type="entry name" value="MFS general substrate transporter like domains"/>
    <property type="match status" value="2"/>
</dbReference>
<dbReference type="InterPro" id="IPR051788">
    <property type="entry name" value="MFS_Transporter"/>
</dbReference>
<protein>
    <submittedName>
        <fullName evidence="7">MFS transporter</fullName>
    </submittedName>
</protein>
<organism evidence="7 8">
    <name type="scientific">Nocardioides gansuensis</name>
    <dbReference type="NCBI Taxonomy" id="2138300"/>
    <lineage>
        <taxon>Bacteria</taxon>
        <taxon>Bacillati</taxon>
        <taxon>Actinomycetota</taxon>
        <taxon>Actinomycetes</taxon>
        <taxon>Propionibacteriales</taxon>
        <taxon>Nocardioidaceae</taxon>
        <taxon>Nocardioides</taxon>
    </lineage>
</organism>
<dbReference type="PROSITE" id="PS50850">
    <property type="entry name" value="MFS"/>
    <property type="match status" value="1"/>
</dbReference>
<dbReference type="OrthoDB" id="9809599at2"/>
<feature type="transmembrane region" description="Helical" evidence="5">
    <location>
        <begin position="147"/>
        <end position="168"/>
    </location>
</feature>
<dbReference type="PANTHER" id="PTHR23514">
    <property type="entry name" value="BYPASS OF STOP CODON PROTEIN 6"/>
    <property type="match status" value="1"/>
</dbReference>
<dbReference type="GO" id="GO:0022857">
    <property type="term" value="F:transmembrane transporter activity"/>
    <property type="evidence" value="ECO:0007669"/>
    <property type="project" value="InterPro"/>
</dbReference>
<feature type="transmembrane region" description="Helical" evidence="5">
    <location>
        <begin position="340"/>
        <end position="358"/>
    </location>
</feature>
<feature type="domain" description="Major facilitator superfamily (MFS) profile" evidence="6">
    <location>
        <begin position="216"/>
        <end position="412"/>
    </location>
</feature>
<evidence type="ECO:0000256" key="2">
    <source>
        <dbReference type="ARBA" id="ARBA00022692"/>
    </source>
</evidence>
<feature type="transmembrane region" description="Helical" evidence="5">
    <location>
        <begin position="307"/>
        <end position="328"/>
    </location>
</feature>
<keyword evidence="4 5" id="KW-0472">Membrane</keyword>
<dbReference type="InterPro" id="IPR020846">
    <property type="entry name" value="MFS_dom"/>
</dbReference>
<evidence type="ECO:0000259" key="6">
    <source>
        <dbReference type="PROSITE" id="PS50850"/>
    </source>
</evidence>
<feature type="transmembrane region" description="Helical" evidence="5">
    <location>
        <begin position="252"/>
        <end position="271"/>
    </location>
</feature>
<comment type="caution">
    <text evidence="7">The sequence shown here is derived from an EMBL/GenBank/DDBJ whole genome shotgun (WGS) entry which is preliminary data.</text>
</comment>
<feature type="transmembrane region" description="Helical" evidence="5">
    <location>
        <begin position="283"/>
        <end position="301"/>
    </location>
</feature>
<feature type="transmembrane region" description="Helical" evidence="5">
    <location>
        <begin position="52"/>
        <end position="74"/>
    </location>
</feature>
<dbReference type="SUPFAM" id="SSF103473">
    <property type="entry name" value="MFS general substrate transporter"/>
    <property type="match status" value="1"/>
</dbReference>
<proteinExistence type="predicted"/>
<sequence>MPRPSLWRVTTTERAKLAVAAVFILNGLAFASWVSRVPAIRDSLDLTPGRVGLLLLCLSAGTAVALPLSGAVVSRIGPARTILLTSLMGAVGLVVMAAGLAATAIPVVGVGMLVYGMGTSAWDVAMNVEGADVERRLDRTLMPRFHAGFSAGTVIGALAGAGCARLNIGLPTQLVGTAVVVLAAVPVAVRSFTPVETEDPDAEPSPSVLTAWREPRTLMIGLVVLAFALCEGIANDWVALALVDGYDAGESLAAAGFAVFVSAMTLGRIFGGSVVERLGRVTTLRITGVLVALGVAGVVWSPGLPGALAGAALWGVGASLGFPLGMSAAADDERRSAGRVAVVSSIGYTAFLGGPPLVGLLADSIGVRQAIVVAAVAGLAGALVAWATAPQRVPAVASGYGDRQAPARPRSS</sequence>
<keyword evidence="3 5" id="KW-1133">Transmembrane helix</keyword>
<evidence type="ECO:0000256" key="4">
    <source>
        <dbReference type="ARBA" id="ARBA00023136"/>
    </source>
</evidence>
<dbReference type="Pfam" id="PF07690">
    <property type="entry name" value="MFS_1"/>
    <property type="match status" value="1"/>
</dbReference>
<dbReference type="InterPro" id="IPR036259">
    <property type="entry name" value="MFS_trans_sf"/>
</dbReference>
<gene>
    <name evidence="7" type="ORF">DDE18_00520</name>
</gene>
<feature type="transmembrane region" description="Helical" evidence="5">
    <location>
        <begin position="81"/>
        <end position="101"/>
    </location>
</feature>
<evidence type="ECO:0000313" key="7">
    <source>
        <dbReference type="EMBL" id="PVG84162.1"/>
    </source>
</evidence>
<keyword evidence="2 5" id="KW-0812">Transmembrane</keyword>
<evidence type="ECO:0000256" key="3">
    <source>
        <dbReference type="ARBA" id="ARBA00022989"/>
    </source>
</evidence>
<dbReference type="PANTHER" id="PTHR23514:SF13">
    <property type="entry name" value="INNER MEMBRANE PROTEIN YBJJ"/>
    <property type="match status" value="1"/>
</dbReference>
<feature type="transmembrane region" description="Helical" evidence="5">
    <location>
        <begin position="218"/>
        <end position="240"/>
    </location>
</feature>